<dbReference type="FunFam" id="1.10.340.70:FF:000001">
    <property type="entry name" value="Retrovirus-related Pol polyprotein from transposon gypsy-like Protein"/>
    <property type="match status" value="1"/>
</dbReference>
<dbReference type="InterPro" id="IPR043502">
    <property type="entry name" value="DNA/RNA_pol_sf"/>
</dbReference>
<evidence type="ECO:0000256" key="5">
    <source>
        <dbReference type="ARBA" id="ARBA00022759"/>
    </source>
</evidence>
<evidence type="ECO:0000256" key="1">
    <source>
        <dbReference type="ARBA" id="ARBA00012493"/>
    </source>
</evidence>
<dbReference type="CDD" id="cd09274">
    <property type="entry name" value="RNase_HI_RT_Ty3"/>
    <property type="match status" value="1"/>
</dbReference>
<dbReference type="PANTHER" id="PTHR37984:SF5">
    <property type="entry name" value="PROTEIN NYNRIN-LIKE"/>
    <property type="match status" value="1"/>
</dbReference>
<dbReference type="InterPro" id="IPR041588">
    <property type="entry name" value="Integrase_H2C2"/>
</dbReference>
<dbReference type="CDD" id="cd01647">
    <property type="entry name" value="RT_LTR"/>
    <property type="match status" value="1"/>
</dbReference>
<dbReference type="InterPro" id="IPR036397">
    <property type="entry name" value="RNaseH_sf"/>
</dbReference>
<dbReference type="InterPro" id="IPR050951">
    <property type="entry name" value="Retrovirus_Pol_polyprotein"/>
</dbReference>
<accession>A0AA88HFD3</accession>
<evidence type="ECO:0000313" key="11">
    <source>
        <dbReference type="EMBL" id="KAK2709279.1"/>
    </source>
</evidence>
<dbReference type="GO" id="GO:0016787">
    <property type="term" value="F:hydrolase activity"/>
    <property type="evidence" value="ECO:0007669"/>
    <property type="project" value="UniProtKB-KW"/>
</dbReference>
<evidence type="ECO:0000256" key="3">
    <source>
        <dbReference type="ARBA" id="ARBA00022695"/>
    </source>
</evidence>
<evidence type="ECO:0000256" key="7">
    <source>
        <dbReference type="ARBA" id="ARBA00022918"/>
    </source>
</evidence>
<keyword evidence="2" id="KW-0808">Transferase</keyword>
<evidence type="ECO:0000256" key="4">
    <source>
        <dbReference type="ARBA" id="ARBA00022722"/>
    </source>
</evidence>
<dbReference type="AlphaFoldDB" id="A0AA88HFD3"/>
<keyword evidence="7" id="KW-0695">RNA-directed DNA polymerase</keyword>
<evidence type="ECO:0000256" key="2">
    <source>
        <dbReference type="ARBA" id="ARBA00022679"/>
    </source>
</evidence>
<dbReference type="Gene3D" id="3.30.420.10">
    <property type="entry name" value="Ribonuclease H-like superfamily/Ribonuclease H"/>
    <property type="match status" value="1"/>
</dbReference>
<dbReference type="PANTHER" id="PTHR37984">
    <property type="entry name" value="PROTEIN CBG26694"/>
    <property type="match status" value="1"/>
</dbReference>
<protein>
    <recommendedName>
        <fullName evidence="1">RNA-directed DNA polymerase</fullName>
        <ecNumber evidence="1">2.7.7.49</ecNumber>
    </recommendedName>
</protein>
<gene>
    <name evidence="11" type="ORF">QYM36_013069</name>
</gene>
<reference evidence="11" key="1">
    <citation type="submission" date="2023-07" db="EMBL/GenBank/DDBJ databases">
        <title>Chromosome-level genome assembly of Artemia franciscana.</title>
        <authorList>
            <person name="Jo E."/>
        </authorList>
    </citation>
    <scope>NUCLEOTIDE SEQUENCE</scope>
    <source>
        <tissue evidence="11">Whole body</tissue>
    </source>
</reference>
<evidence type="ECO:0000259" key="10">
    <source>
        <dbReference type="Pfam" id="PF17921"/>
    </source>
</evidence>
<keyword evidence="3" id="KW-0548">Nucleotidyltransferase</keyword>
<dbReference type="InterPro" id="IPR041373">
    <property type="entry name" value="RT_RNaseH"/>
</dbReference>
<dbReference type="InterPro" id="IPR000477">
    <property type="entry name" value="RT_dom"/>
</dbReference>
<keyword evidence="12" id="KW-1185">Reference proteome</keyword>
<keyword evidence="4" id="KW-0540">Nuclease</keyword>
<comment type="caution">
    <text evidence="11">The sequence shown here is derived from an EMBL/GenBank/DDBJ whole genome shotgun (WGS) entry which is preliminary data.</text>
</comment>
<name>A0AA88HFD3_ARTSF</name>
<organism evidence="11 12">
    <name type="scientific">Artemia franciscana</name>
    <name type="common">Brine shrimp</name>
    <name type="synonym">Artemia sanfranciscana</name>
    <dbReference type="NCBI Taxonomy" id="6661"/>
    <lineage>
        <taxon>Eukaryota</taxon>
        <taxon>Metazoa</taxon>
        <taxon>Ecdysozoa</taxon>
        <taxon>Arthropoda</taxon>
        <taxon>Crustacea</taxon>
        <taxon>Branchiopoda</taxon>
        <taxon>Anostraca</taxon>
        <taxon>Artemiidae</taxon>
        <taxon>Artemia</taxon>
    </lineage>
</organism>
<feature type="domain" description="Integrase zinc-binding" evidence="10">
    <location>
        <begin position="978"/>
        <end position="1035"/>
    </location>
</feature>
<evidence type="ECO:0000256" key="6">
    <source>
        <dbReference type="ARBA" id="ARBA00022801"/>
    </source>
</evidence>
<dbReference type="Pfam" id="PF17921">
    <property type="entry name" value="Integrase_H2C2"/>
    <property type="match status" value="1"/>
</dbReference>
<feature type="domain" description="Reverse transcriptase RNase H-like" evidence="9">
    <location>
        <begin position="707"/>
        <end position="808"/>
    </location>
</feature>
<evidence type="ECO:0000259" key="9">
    <source>
        <dbReference type="Pfam" id="PF17917"/>
    </source>
</evidence>
<dbReference type="Gene3D" id="3.30.70.270">
    <property type="match status" value="3"/>
</dbReference>
<dbReference type="Pfam" id="PF17917">
    <property type="entry name" value="RT_RNaseH"/>
    <property type="match status" value="1"/>
</dbReference>
<dbReference type="EMBL" id="JAVRJZ010000017">
    <property type="protein sequence ID" value="KAK2709279.1"/>
    <property type="molecule type" value="Genomic_DNA"/>
</dbReference>
<dbReference type="EC" id="2.7.7.49" evidence="1"/>
<proteinExistence type="predicted"/>
<dbReference type="InterPro" id="IPR021109">
    <property type="entry name" value="Peptidase_aspartic_dom_sf"/>
</dbReference>
<keyword evidence="6" id="KW-0378">Hydrolase</keyword>
<dbReference type="Gene3D" id="1.10.340.70">
    <property type="match status" value="1"/>
</dbReference>
<dbReference type="GO" id="GO:0003964">
    <property type="term" value="F:RNA-directed DNA polymerase activity"/>
    <property type="evidence" value="ECO:0007669"/>
    <property type="project" value="UniProtKB-KW"/>
</dbReference>
<dbReference type="Pfam" id="PF00078">
    <property type="entry name" value="RVT_1"/>
    <property type="match status" value="1"/>
</dbReference>
<dbReference type="Proteomes" id="UP001187531">
    <property type="component" value="Unassembled WGS sequence"/>
</dbReference>
<dbReference type="FunFam" id="3.30.70.270:FF:000020">
    <property type="entry name" value="Transposon Tf2-6 polyprotein-like Protein"/>
    <property type="match status" value="1"/>
</dbReference>
<dbReference type="GO" id="GO:0003676">
    <property type="term" value="F:nucleic acid binding"/>
    <property type="evidence" value="ECO:0007669"/>
    <property type="project" value="InterPro"/>
</dbReference>
<sequence>MRTLGEASSVLSSIKPTTMVMVCKLLKGKFGHNSSQSKFIHHDLILCEGEDPYPFIKAVKQKVLQLLSMSKIPDSTDVSSSVIYDNLLKNLLLSSLSSDLGMKVMPRMPKSANEIDTILVNEFTIRKYGRLRSQKLNVTETPRLQKFRRRFRRVMNREMPGLTLLGLIMGTLGQGLLVHNLLLDLGQYVEVTSATGQNLKVIVSLKEEIYIDGIPYKEKFLVNQSMEMSIILGYSFMRRYNLMIDLQNDKFIPKRNTSNSMLKSPQQKQEYLLQIKTHSIQLLNKCTIPSNSVERIIATTSLGSVNSNLDLIVSQSSEFSNLDSELNIHEQIVSPMEGLIPIIIENRSSRDIKMPKMVIGSAEIVNRNNPSLKTFVNTVSTTESDFKDRTKPLRKEEVKEFLNRFRLDNLYGERRIQMEKLLIENHDVFAKSAFDLSSYSEDPFHIEVENSIPVRIRPYPIPFHLHKVAKDEIDRMLACGVIEPCNSPYLAPLLLVKKKDGTHRLVTDYRELNKVIKKDSFPMLLISEILDSLGGCSVFSNLDSICGYWQANGFASPENVKTYFDDTLVASKRDREHLATLKRVLNVFRKANIRLKPQKCEFLKSDIIFLGHKISQNGVQLDPGKIKSIANLPYPRNVNEIKSCLGLFSYFRKFIPNFSGIASPLNALTKKNTPFSFGQQQIEAFEQLRSKLIKEPILGLPDLSPDSEPFQVHTDASDFTCGAFLTQIQNGSEKVLQYISRNFNDAEKKHSVTQKECLAVMFAVRSLCQYLLRKSFVIVSDHKPLQYLLQKTDHTGKWARFQLELLGYDFSVKYIKAEKNCVADALSRLPVNPYPENLATEFAYAVGTNGNNHDMQAGYQTPNSSHVITRSGKSTDHPVQIYESHNEGKLSGKSVGPKGEIITSSKPSNFIGNQISRDNEDIFHGKIREHKQKDPFCMAISNYIKFAKGMPPDAARIVIKEIDNFRYKSSDVCILPIVPQSLIKSILEIYHDSSIGGHFGFLKTYICIRERFYFRNMYAIIKKYVQSCLVCCQRKGLNYTPKSPLGSLPEVSRPLELVVIDLLGPFPELVNAGNKWILVISDAFSKHVTLCLVHH</sequence>
<dbReference type="Gene3D" id="3.10.10.10">
    <property type="entry name" value="HIV Type 1 Reverse Transcriptase, subunit A, domain 1"/>
    <property type="match status" value="1"/>
</dbReference>
<dbReference type="Gene3D" id="2.40.70.10">
    <property type="entry name" value="Acid Proteases"/>
    <property type="match status" value="1"/>
</dbReference>
<dbReference type="InterPro" id="IPR043128">
    <property type="entry name" value="Rev_trsase/Diguanyl_cyclase"/>
</dbReference>
<dbReference type="SUPFAM" id="SSF56672">
    <property type="entry name" value="DNA/RNA polymerases"/>
    <property type="match status" value="1"/>
</dbReference>
<dbReference type="GO" id="GO:0004519">
    <property type="term" value="F:endonuclease activity"/>
    <property type="evidence" value="ECO:0007669"/>
    <property type="project" value="UniProtKB-KW"/>
</dbReference>
<feature type="domain" description="Reverse transcriptase" evidence="8">
    <location>
        <begin position="559"/>
        <end position="614"/>
    </location>
</feature>
<evidence type="ECO:0000313" key="12">
    <source>
        <dbReference type="Proteomes" id="UP001187531"/>
    </source>
</evidence>
<evidence type="ECO:0000259" key="8">
    <source>
        <dbReference type="Pfam" id="PF00078"/>
    </source>
</evidence>
<keyword evidence="5" id="KW-0255">Endonuclease</keyword>